<keyword evidence="3" id="KW-0808">Transferase</keyword>
<dbReference type="InterPro" id="IPR015421">
    <property type="entry name" value="PyrdxlP-dep_Trfase_major"/>
</dbReference>
<dbReference type="PANTHER" id="PTHR43797:SF2">
    <property type="entry name" value="HOMOCYSTEINE_CYSTEINE SYNTHASE"/>
    <property type="match status" value="1"/>
</dbReference>
<evidence type="ECO:0000313" key="9">
    <source>
        <dbReference type="Proteomes" id="UP001174209"/>
    </source>
</evidence>
<evidence type="ECO:0000256" key="5">
    <source>
        <dbReference type="RuleBase" id="RU362118"/>
    </source>
</evidence>
<dbReference type="InterPro" id="IPR054542">
    <property type="entry name" value="Cys_met_metab_PP"/>
</dbReference>
<dbReference type="Pfam" id="PF01053">
    <property type="entry name" value="Cys_Met_Meta_PP"/>
    <property type="match status" value="1"/>
</dbReference>
<comment type="cofactor">
    <cofactor evidence="1 5">
        <name>pyridoxal 5'-phosphate</name>
        <dbReference type="ChEBI" id="CHEBI:597326"/>
    </cofactor>
</comment>
<name>A0ABT8JXR8_9MICC</name>
<dbReference type="InterPro" id="IPR015422">
    <property type="entry name" value="PyrdxlP-dep_Trfase_small"/>
</dbReference>
<dbReference type="Gene3D" id="3.40.640.10">
    <property type="entry name" value="Type I PLP-dependent aspartate aminotransferase-like (Major domain)"/>
    <property type="match status" value="1"/>
</dbReference>
<dbReference type="Proteomes" id="UP001174209">
    <property type="component" value="Unassembled WGS sequence"/>
</dbReference>
<gene>
    <name evidence="8" type="ORF">P5G52_00610</name>
</gene>
<accession>A0ABT8JXR8</accession>
<keyword evidence="9" id="KW-1185">Reference proteome</keyword>
<dbReference type="InterPro" id="IPR000277">
    <property type="entry name" value="Cys/Met-Metab_PyrdxlP-dep_enz"/>
</dbReference>
<feature type="coiled-coil region" evidence="6">
    <location>
        <begin position="284"/>
        <end position="311"/>
    </location>
</feature>
<dbReference type="CDD" id="cd00614">
    <property type="entry name" value="CGS_like"/>
    <property type="match status" value="1"/>
</dbReference>
<proteinExistence type="inferred from homology"/>
<keyword evidence="4 5" id="KW-0663">Pyridoxal phosphate</keyword>
<dbReference type="PANTHER" id="PTHR43797">
    <property type="entry name" value="HOMOCYSTEINE/CYSTEINE SYNTHASE"/>
    <property type="match status" value="1"/>
</dbReference>
<evidence type="ECO:0000256" key="3">
    <source>
        <dbReference type="ARBA" id="ARBA00022679"/>
    </source>
</evidence>
<evidence type="ECO:0000256" key="6">
    <source>
        <dbReference type="SAM" id="Coils"/>
    </source>
</evidence>
<evidence type="ECO:0000256" key="2">
    <source>
        <dbReference type="ARBA" id="ARBA00009077"/>
    </source>
</evidence>
<comment type="caution">
    <text evidence="8">The sequence shown here is derived from an EMBL/GenBank/DDBJ whole genome shotgun (WGS) entry which is preliminary data.</text>
</comment>
<dbReference type="PIRSF" id="PIRSF001434">
    <property type="entry name" value="CGS"/>
    <property type="match status" value="1"/>
</dbReference>
<sequence>MAERSFGFRTRALHAGGTPDATHGARAVPIYQTTSFVFKDTNDAANLFALQKYGNIYSRIGNPTVAAFEERIASLEGGIGAVATASGMSAEFITFAALCQAGDHIVAASQLYGGTVTQLDVTLRRFGIETTFVPGTDPADYAAAIRENTKAVYAEVIANPSGEIADLAGLAKVAHDAGVPFIVDSTLSTPYLVRPIEHGADIVIHSATKFIGGHGTTLGGVIVESGRFDWGNGKFPMMTEPVPSYGNIQWWGNFGEYGFLTKLRTEQLRDIGPSLSPMSAFQLLQGVETLAQRLDEHLENAQAVAEWLQADPRVEYVNYAGLPTHPHHERARTYLPQGPGSVFSFGIKGGRKAGQKFIESLQLASHLANVGDSRTLVIHPGSTTHQQLSAEQLVAAGVPEDLVRISVGLEDLDDILWDLDQALEIAVNASDDAFDELPQEAAGGNDDDPSTTRAVGVGA</sequence>
<evidence type="ECO:0000256" key="7">
    <source>
        <dbReference type="SAM" id="MobiDB-lite"/>
    </source>
</evidence>
<dbReference type="Gene3D" id="3.90.1150.10">
    <property type="entry name" value="Aspartate Aminotransferase, domain 1"/>
    <property type="match status" value="1"/>
</dbReference>
<dbReference type="InterPro" id="IPR015424">
    <property type="entry name" value="PyrdxlP-dep_Trfase"/>
</dbReference>
<dbReference type="PROSITE" id="PS00868">
    <property type="entry name" value="CYS_MET_METAB_PP"/>
    <property type="match status" value="1"/>
</dbReference>
<keyword evidence="6" id="KW-0175">Coiled coil</keyword>
<dbReference type="InterPro" id="IPR006235">
    <property type="entry name" value="OAc-hSer/O-AcSer_sulfhydrylase"/>
</dbReference>
<feature type="region of interest" description="Disordered" evidence="7">
    <location>
        <begin position="437"/>
        <end position="459"/>
    </location>
</feature>
<dbReference type="EMBL" id="JAROCG010000001">
    <property type="protein sequence ID" value="MDN4609361.1"/>
    <property type="molecule type" value="Genomic_DNA"/>
</dbReference>
<comment type="similarity">
    <text evidence="2 5">Belongs to the trans-sulfuration enzymes family.</text>
</comment>
<protein>
    <submittedName>
        <fullName evidence="8">O-acetylhomoserine aminocarboxypropyltransferase/cysteine synthase</fullName>
    </submittedName>
</protein>
<evidence type="ECO:0000313" key="8">
    <source>
        <dbReference type="EMBL" id="MDN4609361.1"/>
    </source>
</evidence>
<evidence type="ECO:0000256" key="1">
    <source>
        <dbReference type="ARBA" id="ARBA00001933"/>
    </source>
</evidence>
<dbReference type="RefSeq" id="WP_301224059.1">
    <property type="nucleotide sequence ID" value="NZ_JAROCG010000001.1"/>
</dbReference>
<reference evidence="8" key="1">
    <citation type="submission" date="2023-06" db="EMBL/GenBank/DDBJ databases">
        <title>MT1 and MT2 Draft Genomes of Novel Species.</title>
        <authorList>
            <person name="Venkateswaran K."/>
        </authorList>
    </citation>
    <scope>NUCLEOTIDE SEQUENCE</scope>
    <source>
        <strain evidence="8">IIF3SC-B10</strain>
    </source>
</reference>
<evidence type="ECO:0000256" key="4">
    <source>
        <dbReference type="ARBA" id="ARBA00022898"/>
    </source>
</evidence>
<dbReference type="SUPFAM" id="SSF53383">
    <property type="entry name" value="PLP-dependent transferases"/>
    <property type="match status" value="1"/>
</dbReference>
<organism evidence="8 9">
    <name type="scientific">Arthrobacter burdickii</name>
    <dbReference type="NCBI Taxonomy" id="3035920"/>
    <lineage>
        <taxon>Bacteria</taxon>
        <taxon>Bacillati</taxon>
        <taxon>Actinomycetota</taxon>
        <taxon>Actinomycetes</taxon>
        <taxon>Micrococcales</taxon>
        <taxon>Micrococcaceae</taxon>
        <taxon>Arthrobacter</taxon>
    </lineage>
</organism>
<dbReference type="NCBIfam" id="TIGR01326">
    <property type="entry name" value="OAH_OAS_sulfhy"/>
    <property type="match status" value="1"/>
</dbReference>